<dbReference type="Pfam" id="PF14559">
    <property type="entry name" value="TPR_19"/>
    <property type="match status" value="1"/>
</dbReference>
<dbReference type="SUPFAM" id="SSF48452">
    <property type="entry name" value="TPR-like"/>
    <property type="match status" value="1"/>
</dbReference>
<dbReference type="RefSeq" id="WP_142550730.1">
    <property type="nucleotide sequence ID" value="NZ_VIFX01000003.1"/>
</dbReference>
<dbReference type="InterPro" id="IPR003959">
    <property type="entry name" value="ATPase_AAA_core"/>
</dbReference>
<dbReference type="Gene3D" id="1.25.40.10">
    <property type="entry name" value="Tetratricopeptide repeat domain"/>
    <property type="match status" value="1"/>
</dbReference>
<keyword evidence="7" id="KW-1185">Reference proteome</keyword>
<accession>A0A544W7E1</accession>
<keyword evidence="1 4" id="KW-0547">Nucleotide-binding</keyword>
<organism evidence="6 7">
    <name type="scientific">Mycolicibacterium hodleri</name>
    <dbReference type="NCBI Taxonomy" id="49897"/>
    <lineage>
        <taxon>Bacteria</taxon>
        <taxon>Bacillati</taxon>
        <taxon>Actinomycetota</taxon>
        <taxon>Actinomycetes</taxon>
        <taxon>Mycobacteriales</taxon>
        <taxon>Mycobacteriaceae</taxon>
        <taxon>Mycolicibacterium</taxon>
    </lineage>
</organism>
<proteinExistence type="inferred from homology"/>
<dbReference type="Gene3D" id="1.10.8.60">
    <property type="match status" value="1"/>
</dbReference>
<dbReference type="Proteomes" id="UP000315759">
    <property type="component" value="Unassembled WGS sequence"/>
</dbReference>
<dbReference type="SMART" id="SM00382">
    <property type="entry name" value="AAA"/>
    <property type="match status" value="1"/>
</dbReference>
<evidence type="ECO:0000256" key="4">
    <source>
        <dbReference type="RuleBase" id="RU003651"/>
    </source>
</evidence>
<dbReference type="InterPro" id="IPR011990">
    <property type="entry name" value="TPR-like_helical_dom_sf"/>
</dbReference>
<dbReference type="Pfam" id="PF17862">
    <property type="entry name" value="AAA_lid_3"/>
    <property type="match status" value="1"/>
</dbReference>
<evidence type="ECO:0000313" key="6">
    <source>
        <dbReference type="EMBL" id="TQR88125.1"/>
    </source>
</evidence>
<dbReference type="InterPro" id="IPR003593">
    <property type="entry name" value="AAA+_ATPase"/>
</dbReference>
<gene>
    <name evidence="6" type="ORF">D8S82_03450</name>
</gene>
<keyword evidence="3" id="KW-0175">Coiled coil</keyword>
<dbReference type="Gene3D" id="3.40.50.300">
    <property type="entry name" value="P-loop containing nucleotide triphosphate hydrolases"/>
    <property type="match status" value="1"/>
</dbReference>
<evidence type="ECO:0000256" key="1">
    <source>
        <dbReference type="ARBA" id="ARBA00022741"/>
    </source>
</evidence>
<evidence type="ECO:0000256" key="3">
    <source>
        <dbReference type="ARBA" id="ARBA00023054"/>
    </source>
</evidence>
<keyword evidence="2 4" id="KW-0067">ATP-binding</keyword>
<dbReference type="AlphaFoldDB" id="A0A544W7E1"/>
<dbReference type="InterPro" id="IPR027417">
    <property type="entry name" value="P-loop_NTPase"/>
</dbReference>
<dbReference type="InterPro" id="IPR003960">
    <property type="entry name" value="ATPase_AAA_CS"/>
</dbReference>
<dbReference type="InterPro" id="IPR050168">
    <property type="entry name" value="AAA_ATPase_domain"/>
</dbReference>
<dbReference type="PROSITE" id="PS00674">
    <property type="entry name" value="AAA"/>
    <property type="match status" value="1"/>
</dbReference>
<feature type="domain" description="AAA+ ATPase" evidence="5">
    <location>
        <begin position="162"/>
        <end position="300"/>
    </location>
</feature>
<evidence type="ECO:0000256" key="2">
    <source>
        <dbReference type="ARBA" id="ARBA00022840"/>
    </source>
</evidence>
<dbReference type="SUPFAM" id="SSF52540">
    <property type="entry name" value="P-loop containing nucleoside triphosphate hydrolases"/>
    <property type="match status" value="1"/>
</dbReference>
<dbReference type="EMBL" id="VIFX01000003">
    <property type="protein sequence ID" value="TQR88125.1"/>
    <property type="molecule type" value="Genomic_DNA"/>
</dbReference>
<comment type="similarity">
    <text evidence="4">Belongs to the AAA ATPase family.</text>
</comment>
<dbReference type="Pfam" id="PF00004">
    <property type="entry name" value="AAA"/>
    <property type="match status" value="1"/>
</dbReference>
<dbReference type="FunFam" id="3.40.50.300:FF:001025">
    <property type="entry name" value="ATPase family, AAA domain-containing 2B"/>
    <property type="match status" value="1"/>
</dbReference>
<sequence>MASDAVIRELTAAVQRSPEAVELRLHLVDLLIQQGSVTEALTHCSAALAQDASNAAALNLLQRCTAALATGSAPEAPAVRPNAEFNWSAAEEEVSDIIGPAFVDGAAETVDGEGAADFDVVRRSDVTLADVAGMEAVKQRLEVSLLGPIRNPELMRAYKVNARGGLLMYGPPGCGKTYLARAVAGELGANFYAVGIADVLQHWLGDSERALARIFDTARRNAPCVLFFDEVDALGQRRAALSNSSGLRVVVNALLAELDTATSSNDGVYVLAATNMPWDVDPALRRPGRFDRMIFVGLPDTEARAAIVRMNLRDRPVERIDPASVAKRTDGFSGADIAHVCDTATQLAMAASLRAGEVRPVRMSDVDAALLQIRPSAGPWFDTARNVVEFANGDGTYDELANYLRRKKMR</sequence>
<evidence type="ECO:0000313" key="7">
    <source>
        <dbReference type="Proteomes" id="UP000315759"/>
    </source>
</evidence>
<protein>
    <submittedName>
        <fullName evidence="6">AAA family ATPase</fullName>
    </submittedName>
</protein>
<comment type="caution">
    <text evidence="6">The sequence shown here is derived from an EMBL/GenBank/DDBJ whole genome shotgun (WGS) entry which is preliminary data.</text>
</comment>
<dbReference type="GO" id="GO:0016887">
    <property type="term" value="F:ATP hydrolysis activity"/>
    <property type="evidence" value="ECO:0007669"/>
    <property type="project" value="InterPro"/>
</dbReference>
<reference evidence="6 7" key="1">
    <citation type="submission" date="2018-10" db="EMBL/GenBank/DDBJ databases">
        <title>Draft genome of Mycobacterium hodleri strain B.</title>
        <authorList>
            <person name="Amande T.J."/>
            <person name="Mcgenity T.J."/>
        </authorList>
    </citation>
    <scope>NUCLEOTIDE SEQUENCE [LARGE SCALE GENOMIC DNA]</scope>
    <source>
        <strain evidence="6 7">B</strain>
    </source>
</reference>
<dbReference type="GO" id="GO:0005524">
    <property type="term" value="F:ATP binding"/>
    <property type="evidence" value="ECO:0007669"/>
    <property type="project" value="UniProtKB-KW"/>
</dbReference>
<dbReference type="InterPro" id="IPR041569">
    <property type="entry name" value="AAA_lid_3"/>
</dbReference>
<name>A0A544W7E1_9MYCO</name>
<dbReference type="PANTHER" id="PTHR23077">
    <property type="entry name" value="AAA-FAMILY ATPASE"/>
    <property type="match status" value="1"/>
</dbReference>
<dbReference type="PANTHER" id="PTHR23077:SF171">
    <property type="entry name" value="NUCLEAR VALOSIN-CONTAINING PROTEIN-LIKE"/>
    <property type="match status" value="1"/>
</dbReference>
<evidence type="ECO:0000259" key="5">
    <source>
        <dbReference type="SMART" id="SM00382"/>
    </source>
</evidence>